<evidence type="ECO:0000313" key="2">
    <source>
        <dbReference type="Proteomes" id="UP001321473"/>
    </source>
</evidence>
<gene>
    <name evidence="1" type="ORF">V5799_009530</name>
</gene>
<sequence>MPQRIHSSLKTEHQRSPITVCILISNCPHAFGGLHTAGPENVPLSVLDLLRRPDFAHKNSFLAVPHRCEMPLPRGAQERSGRYEQLTMIAVDAEHSVAIASARRLLAPLPRGPRRPRSKRDRLVLQVSDQAVTRLLRLLTVDIAPGPGRIVVEAGQLAWLLRYLVQAAAAVLPVLGTEAHSPSDLRRVREDEGELLHQLAAFAKAGAQIPILQLALGVPTALLPSGLCFIEEAEHPLYVG</sequence>
<accession>A0AAQ4FA58</accession>
<dbReference type="Proteomes" id="UP001321473">
    <property type="component" value="Unassembled WGS sequence"/>
</dbReference>
<name>A0AAQ4FA58_AMBAM</name>
<evidence type="ECO:0000313" key="1">
    <source>
        <dbReference type="EMBL" id="KAK8784110.1"/>
    </source>
</evidence>
<keyword evidence="2" id="KW-1185">Reference proteome</keyword>
<proteinExistence type="predicted"/>
<organism evidence="1 2">
    <name type="scientific">Amblyomma americanum</name>
    <name type="common">Lone star tick</name>
    <dbReference type="NCBI Taxonomy" id="6943"/>
    <lineage>
        <taxon>Eukaryota</taxon>
        <taxon>Metazoa</taxon>
        <taxon>Ecdysozoa</taxon>
        <taxon>Arthropoda</taxon>
        <taxon>Chelicerata</taxon>
        <taxon>Arachnida</taxon>
        <taxon>Acari</taxon>
        <taxon>Parasitiformes</taxon>
        <taxon>Ixodida</taxon>
        <taxon>Ixodoidea</taxon>
        <taxon>Ixodidae</taxon>
        <taxon>Amblyomminae</taxon>
        <taxon>Amblyomma</taxon>
    </lineage>
</organism>
<dbReference type="AlphaFoldDB" id="A0AAQ4FA58"/>
<reference evidence="1 2" key="1">
    <citation type="journal article" date="2023" name="Arcadia Sci">
        <title>De novo assembly of a long-read Amblyomma americanum tick genome.</title>
        <authorList>
            <person name="Chou S."/>
            <person name="Poskanzer K.E."/>
            <person name="Rollins M."/>
            <person name="Thuy-Boun P.S."/>
        </authorList>
    </citation>
    <scope>NUCLEOTIDE SEQUENCE [LARGE SCALE GENOMIC DNA]</scope>
    <source>
        <strain evidence="1">F_SG_1</strain>
        <tissue evidence="1">Salivary glands</tissue>
    </source>
</reference>
<dbReference type="EMBL" id="JARKHS020004859">
    <property type="protein sequence ID" value="KAK8784110.1"/>
    <property type="molecule type" value="Genomic_DNA"/>
</dbReference>
<protein>
    <submittedName>
        <fullName evidence="1">Uncharacterized protein</fullName>
    </submittedName>
</protein>
<comment type="caution">
    <text evidence="1">The sequence shown here is derived from an EMBL/GenBank/DDBJ whole genome shotgun (WGS) entry which is preliminary data.</text>
</comment>